<evidence type="ECO:0000313" key="3">
    <source>
        <dbReference type="Proteomes" id="UP000322873"/>
    </source>
</evidence>
<name>A0A5M9JP75_MONFR</name>
<sequence>MQNSTSRRGHRSRRVARPRDSHRRPRSRLDPVSTHPCTIHPRPPRPTPSAQLPSRRPPAPRAPPSRRRRRRPLPDSRSRPHDARRNVQTLAAAPRALRAAPATNTGMNDTDATSAPMAGRPTPQRTHAKQQAKDRGVHSPLKPSGIKKSKNASPDRARSRGADLSARLDRFEMSARNLVASMAEVQVLLADLSAEVVHEAARLAAGRDAAAGGRGDGAEGEGGDLGGASSS</sequence>
<feature type="compositionally biased region" description="Polar residues" evidence="1">
    <location>
        <begin position="103"/>
        <end position="113"/>
    </location>
</feature>
<organism evidence="2 3">
    <name type="scientific">Monilinia fructicola</name>
    <name type="common">Brown rot fungus</name>
    <name type="synonym">Ciboria fructicola</name>
    <dbReference type="NCBI Taxonomy" id="38448"/>
    <lineage>
        <taxon>Eukaryota</taxon>
        <taxon>Fungi</taxon>
        <taxon>Dikarya</taxon>
        <taxon>Ascomycota</taxon>
        <taxon>Pezizomycotina</taxon>
        <taxon>Leotiomycetes</taxon>
        <taxon>Helotiales</taxon>
        <taxon>Sclerotiniaceae</taxon>
        <taxon>Monilinia</taxon>
    </lineage>
</organism>
<gene>
    <name evidence="2" type="ORF">EYC84_001212</name>
</gene>
<protein>
    <submittedName>
        <fullName evidence="2">Uncharacterized protein</fullName>
    </submittedName>
</protein>
<accession>A0A5M9JP75</accession>
<feature type="compositionally biased region" description="Basic and acidic residues" evidence="1">
    <location>
        <begin position="72"/>
        <end position="85"/>
    </location>
</feature>
<dbReference type="AlphaFoldDB" id="A0A5M9JP75"/>
<evidence type="ECO:0000313" key="2">
    <source>
        <dbReference type="EMBL" id="KAA8569602.1"/>
    </source>
</evidence>
<comment type="caution">
    <text evidence="2">The sequence shown here is derived from an EMBL/GenBank/DDBJ whole genome shotgun (WGS) entry which is preliminary data.</text>
</comment>
<feature type="region of interest" description="Disordered" evidence="1">
    <location>
        <begin position="205"/>
        <end position="231"/>
    </location>
</feature>
<reference evidence="2 3" key="1">
    <citation type="submission" date="2019-06" db="EMBL/GenBank/DDBJ databases">
        <title>Genome Sequence of the Brown Rot Fungal Pathogen Monilinia fructicola.</title>
        <authorList>
            <person name="De Miccolis Angelini R.M."/>
            <person name="Landi L."/>
            <person name="Abate D."/>
            <person name="Pollastro S."/>
            <person name="Romanazzi G."/>
            <person name="Faretra F."/>
        </authorList>
    </citation>
    <scope>NUCLEOTIDE SEQUENCE [LARGE SCALE GENOMIC DNA]</scope>
    <source>
        <strain evidence="2 3">Mfrc123</strain>
    </source>
</reference>
<feature type="compositionally biased region" description="Basic residues" evidence="1">
    <location>
        <begin position="7"/>
        <end position="26"/>
    </location>
</feature>
<evidence type="ECO:0000256" key="1">
    <source>
        <dbReference type="SAM" id="MobiDB-lite"/>
    </source>
</evidence>
<dbReference type="EMBL" id="VICG01000008">
    <property type="protein sequence ID" value="KAA8569602.1"/>
    <property type="molecule type" value="Genomic_DNA"/>
</dbReference>
<feature type="region of interest" description="Disordered" evidence="1">
    <location>
        <begin position="1"/>
        <end position="161"/>
    </location>
</feature>
<dbReference type="VEuPathDB" id="FungiDB:MFRU_004g03390"/>
<keyword evidence="3" id="KW-1185">Reference proteome</keyword>
<dbReference type="Proteomes" id="UP000322873">
    <property type="component" value="Unassembled WGS sequence"/>
</dbReference>
<proteinExistence type="predicted"/>
<feature type="compositionally biased region" description="Low complexity" evidence="1">
    <location>
        <begin position="90"/>
        <end position="102"/>
    </location>
</feature>